<proteinExistence type="inferred from homology"/>
<feature type="compositionally biased region" description="Low complexity" evidence="9">
    <location>
        <begin position="157"/>
        <end position="179"/>
    </location>
</feature>
<evidence type="ECO:0000259" key="10">
    <source>
        <dbReference type="PROSITE" id="PS50048"/>
    </source>
</evidence>
<dbReference type="SMART" id="SM00906">
    <property type="entry name" value="Fungal_trans"/>
    <property type="match status" value="1"/>
</dbReference>
<keyword evidence="5" id="KW-0010">Activator</keyword>
<feature type="region of interest" description="Disordered" evidence="9">
    <location>
        <begin position="1"/>
        <end position="34"/>
    </location>
</feature>
<dbReference type="GO" id="GO:0003677">
    <property type="term" value="F:DNA binding"/>
    <property type="evidence" value="ECO:0007669"/>
    <property type="project" value="UniProtKB-KW"/>
</dbReference>
<dbReference type="Pfam" id="PF00172">
    <property type="entry name" value="Zn_clus"/>
    <property type="match status" value="1"/>
</dbReference>
<comment type="caution">
    <text evidence="11">The sequence shown here is derived from an EMBL/GenBank/DDBJ whole genome shotgun (WGS) entry which is preliminary data.</text>
</comment>
<feature type="region of interest" description="Disordered" evidence="9">
    <location>
        <begin position="599"/>
        <end position="649"/>
    </location>
</feature>
<feature type="compositionally biased region" description="Polar residues" evidence="9">
    <location>
        <begin position="808"/>
        <end position="819"/>
    </location>
</feature>
<keyword evidence="4" id="KW-0238">DNA-binding</keyword>
<feature type="region of interest" description="Disordered" evidence="9">
    <location>
        <begin position="157"/>
        <end position="252"/>
    </location>
</feature>
<dbReference type="SMART" id="SM00066">
    <property type="entry name" value="GAL4"/>
    <property type="match status" value="1"/>
</dbReference>
<dbReference type="EMBL" id="NKHZ01000039">
    <property type="protein sequence ID" value="PNS18741.1"/>
    <property type="molecule type" value="Genomic_DNA"/>
</dbReference>
<evidence type="ECO:0000256" key="9">
    <source>
        <dbReference type="SAM" id="MobiDB-lite"/>
    </source>
</evidence>
<dbReference type="CDD" id="cd12148">
    <property type="entry name" value="fungal_TF_MHR"/>
    <property type="match status" value="1"/>
</dbReference>
<evidence type="ECO:0000256" key="3">
    <source>
        <dbReference type="ARBA" id="ARBA00023015"/>
    </source>
</evidence>
<dbReference type="GO" id="GO:0006351">
    <property type="term" value="P:DNA-templated transcription"/>
    <property type="evidence" value="ECO:0007669"/>
    <property type="project" value="InterPro"/>
</dbReference>
<reference evidence="11 12" key="1">
    <citation type="submission" date="2017-06" db="EMBL/GenBank/DDBJ databases">
        <title>Draft genome sequence of a variant of Elsinoe murrayae.</title>
        <authorList>
            <person name="Cheng Q."/>
        </authorList>
    </citation>
    <scope>NUCLEOTIDE SEQUENCE [LARGE SCALE GENOMIC DNA]</scope>
    <source>
        <strain evidence="11 12">CQ-2017a</strain>
    </source>
</reference>
<dbReference type="PROSITE" id="PS50048">
    <property type="entry name" value="ZN2_CY6_FUNGAL_2"/>
    <property type="match status" value="1"/>
</dbReference>
<keyword evidence="6" id="KW-0804">Transcription</keyword>
<dbReference type="Proteomes" id="UP000243797">
    <property type="component" value="Unassembled WGS sequence"/>
</dbReference>
<evidence type="ECO:0000256" key="8">
    <source>
        <dbReference type="ARBA" id="ARBA00037990"/>
    </source>
</evidence>
<organism evidence="11 12">
    <name type="scientific">Sphaceloma murrayae</name>
    <dbReference type="NCBI Taxonomy" id="2082308"/>
    <lineage>
        <taxon>Eukaryota</taxon>
        <taxon>Fungi</taxon>
        <taxon>Dikarya</taxon>
        <taxon>Ascomycota</taxon>
        <taxon>Pezizomycotina</taxon>
        <taxon>Dothideomycetes</taxon>
        <taxon>Dothideomycetidae</taxon>
        <taxon>Myriangiales</taxon>
        <taxon>Elsinoaceae</taxon>
        <taxon>Sphaceloma</taxon>
    </lineage>
</organism>
<feature type="region of interest" description="Disordered" evidence="9">
    <location>
        <begin position="795"/>
        <end position="819"/>
    </location>
</feature>
<dbReference type="PANTHER" id="PTHR47663:SF1">
    <property type="entry name" value="XYLANOLYTIC TRANSCRIPTIONAL ACTIVATOR XLNR-RELATED"/>
    <property type="match status" value="1"/>
</dbReference>
<dbReference type="Pfam" id="PF04082">
    <property type="entry name" value="Fungal_trans"/>
    <property type="match status" value="1"/>
</dbReference>
<gene>
    <name evidence="11" type="ORF">CAC42_5280</name>
</gene>
<keyword evidence="7" id="KW-0539">Nucleus</keyword>
<feature type="compositionally biased region" description="Basic and acidic residues" evidence="9">
    <location>
        <begin position="72"/>
        <end position="90"/>
    </location>
</feature>
<dbReference type="CDD" id="cd00067">
    <property type="entry name" value="GAL4"/>
    <property type="match status" value="1"/>
</dbReference>
<dbReference type="InterPro" id="IPR036864">
    <property type="entry name" value="Zn2-C6_fun-type_DNA-bd_sf"/>
</dbReference>
<evidence type="ECO:0000256" key="1">
    <source>
        <dbReference type="ARBA" id="ARBA00022723"/>
    </source>
</evidence>
<keyword evidence="12" id="KW-1185">Reference proteome</keyword>
<sequence>MSAGVHSYSPDFGNVPGGHLPSQSPTDLHTGRPLTGLDALAVGSQYALQQMRDNNMHNGQQYDLNAHQGQGHYDDQEEGKTRTDSVDSQHKSAKVGSGPVRRRISRACDQCNQLRTKCDGKFPCAHCVEFGLTCEYARERKKRGKASRKELAAQQAAAAAASGASSAEVDQSSPQSSRSGSDRQKPPTTILESHSTAVKRRRSSLSGPNRPPPPQRAASTATQQPGDGSFIVPPHPIASSATPAMGGAHPGSVIPEAASAATPMQQQYPNGQALSVSNMNNHNMVNHRLPFNVTDFQSMDEYHRNALQHSATINGQTILHSNATLPTTQLQQYQQNPYTVPSPQSQGAAPLGQFRMGDSPMSGGNVMGNSPHGGSPAWLDLPSPSASIYAHLQQSQTQQSLRYPVLKPILPRISSIIPISLACDLLDMYFSSSSSAFAQPASPYILGFVMRKRSVLRKQDPRPCSRALLASMLWVAAQTSESSFLTSPPSQRGKICHQLLELTISLLRPLVHAPTNDPSGTYGTHSVVNGVALGGFGVANPAAGHDTEGGSTGAAAALDDVITYINLATVVSASEYKAASLRWWNAAWSLARELKLGRELPPNPPRHPHQDEVDPGSRVDGDMNAKHSGQGQLHRNFHPNMPQPGSVSEEEREERRRIWWLLYIVDRHLALCYNRPLFLLDVECDGLLQPENDTVWQQGDYYPPENHEQSLYFRRRGPCFECTSHSIFGYFLPLMTILGEIVDINHAKNHPRFGMRFRTGHEWDDQISEISQQLEAYGRSLKEFEARFIPPQDGMAKGFDGDQHHDQNSPSVQSTSTSTARMTEAVLQTRIVVAYGTHLMHTLYIALNGKWDPISLLDDNDLWISSQSFISATGHAVSAAEAISDILEYDPDLSCMPFFFGIYLLQGSFLLLLIADKLQGEASPSVVKACETIVRAHEVCVVTLNTEYQRNFRKVMRSALAQVKGRMPEDFGEQQQRRREVLALYRWTGDGTGLAL</sequence>
<dbReference type="AlphaFoldDB" id="A0A2K1QUL3"/>
<comment type="similarity">
    <text evidence="8">Belongs to the xlnR/xlr1 family.</text>
</comment>
<accession>A0A2K1QUL3</accession>
<keyword evidence="1" id="KW-0479">Metal-binding</keyword>
<protein>
    <submittedName>
        <fullName evidence="11">Xylanolytic transcriptional activator xlnR</fullName>
    </submittedName>
</protein>
<evidence type="ECO:0000256" key="7">
    <source>
        <dbReference type="ARBA" id="ARBA00023242"/>
    </source>
</evidence>
<dbReference type="GO" id="GO:0008270">
    <property type="term" value="F:zinc ion binding"/>
    <property type="evidence" value="ECO:0007669"/>
    <property type="project" value="InterPro"/>
</dbReference>
<evidence type="ECO:0000256" key="4">
    <source>
        <dbReference type="ARBA" id="ARBA00023125"/>
    </source>
</evidence>
<dbReference type="InterPro" id="IPR001138">
    <property type="entry name" value="Zn2Cys6_DnaBD"/>
</dbReference>
<evidence type="ECO:0000256" key="2">
    <source>
        <dbReference type="ARBA" id="ARBA00022833"/>
    </source>
</evidence>
<evidence type="ECO:0000313" key="11">
    <source>
        <dbReference type="EMBL" id="PNS18741.1"/>
    </source>
</evidence>
<dbReference type="FunFam" id="4.10.240.10:FF:000004">
    <property type="entry name" value="Xylanolytic transcriptional activator XlnR"/>
    <property type="match status" value="1"/>
</dbReference>
<feature type="domain" description="Zn(2)-C6 fungal-type" evidence="10">
    <location>
        <begin position="107"/>
        <end position="136"/>
    </location>
</feature>
<dbReference type="STRING" id="2082308.A0A2K1QUL3"/>
<dbReference type="SUPFAM" id="SSF57701">
    <property type="entry name" value="Zn2/Cys6 DNA-binding domain"/>
    <property type="match status" value="1"/>
</dbReference>
<evidence type="ECO:0000256" key="5">
    <source>
        <dbReference type="ARBA" id="ARBA00023159"/>
    </source>
</evidence>
<keyword evidence="2" id="KW-0862">Zinc</keyword>
<feature type="compositionally biased region" description="Polar residues" evidence="9">
    <location>
        <begin position="186"/>
        <end position="196"/>
    </location>
</feature>
<evidence type="ECO:0000256" key="6">
    <source>
        <dbReference type="ARBA" id="ARBA00023163"/>
    </source>
</evidence>
<dbReference type="InParanoid" id="A0A2K1QUL3"/>
<dbReference type="InterPro" id="IPR051439">
    <property type="entry name" value="XlnR/Xlr1"/>
</dbReference>
<dbReference type="OrthoDB" id="5365785at2759"/>
<evidence type="ECO:0000313" key="12">
    <source>
        <dbReference type="Proteomes" id="UP000243797"/>
    </source>
</evidence>
<dbReference type="Gene3D" id="4.10.240.10">
    <property type="entry name" value="Zn(2)-C6 fungal-type DNA-binding domain"/>
    <property type="match status" value="1"/>
</dbReference>
<dbReference type="InterPro" id="IPR007219">
    <property type="entry name" value="XnlR_reg_dom"/>
</dbReference>
<name>A0A2K1QUL3_9PEZI</name>
<dbReference type="PANTHER" id="PTHR47663">
    <property type="entry name" value="XYLANOLYTIC TRANSCRIPTIONAL ACTIVATOR XLNR-RELATED"/>
    <property type="match status" value="1"/>
</dbReference>
<keyword evidence="3" id="KW-0805">Transcription regulation</keyword>
<dbReference type="GO" id="GO:0000981">
    <property type="term" value="F:DNA-binding transcription factor activity, RNA polymerase II-specific"/>
    <property type="evidence" value="ECO:0007669"/>
    <property type="project" value="InterPro"/>
</dbReference>
<feature type="compositionally biased region" description="Basic and acidic residues" evidence="9">
    <location>
        <begin position="608"/>
        <end position="625"/>
    </location>
</feature>
<feature type="compositionally biased region" description="Polar residues" evidence="9">
    <location>
        <begin position="217"/>
        <end position="226"/>
    </location>
</feature>
<feature type="region of interest" description="Disordered" evidence="9">
    <location>
        <begin position="57"/>
        <end position="99"/>
    </location>
</feature>